<feature type="domain" description="MAM" evidence="3">
    <location>
        <begin position="2480"/>
        <end position="2642"/>
    </location>
</feature>
<dbReference type="CDD" id="cd06263">
    <property type="entry name" value="MAM"/>
    <property type="match status" value="42"/>
</dbReference>
<protein>
    <recommendedName>
        <fullName evidence="3">MAM domain-containing protein</fullName>
    </recommendedName>
</protein>
<proteinExistence type="predicted"/>
<feature type="domain" description="MAM" evidence="3">
    <location>
        <begin position="1263"/>
        <end position="1426"/>
    </location>
</feature>
<feature type="disulfide bond" evidence="2">
    <location>
        <begin position="7189"/>
        <end position="7207"/>
    </location>
</feature>
<feature type="domain" description="MAM" evidence="3">
    <location>
        <begin position="1455"/>
        <end position="1616"/>
    </location>
</feature>
<dbReference type="Pfam" id="PF00057">
    <property type="entry name" value="Ldl_recept_a"/>
    <property type="match status" value="3"/>
</dbReference>
<evidence type="ECO:0000256" key="2">
    <source>
        <dbReference type="PROSITE-ProRule" id="PRU00124"/>
    </source>
</evidence>
<feature type="disulfide bond" evidence="2">
    <location>
        <begin position="5575"/>
        <end position="5590"/>
    </location>
</feature>
<feature type="domain" description="MAM" evidence="3">
    <location>
        <begin position="7653"/>
        <end position="7812"/>
    </location>
</feature>
<feature type="disulfide bond" evidence="2">
    <location>
        <begin position="7831"/>
        <end position="7849"/>
    </location>
</feature>
<evidence type="ECO:0000256" key="1">
    <source>
        <dbReference type="ARBA" id="ARBA00023157"/>
    </source>
</evidence>
<keyword evidence="1 2" id="KW-1015">Disulfide bond</keyword>
<feature type="domain" description="MAM" evidence="3">
    <location>
        <begin position="4627"/>
        <end position="4795"/>
    </location>
</feature>
<feature type="disulfide bond" evidence="2">
    <location>
        <begin position="3495"/>
        <end position="3513"/>
    </location>
</feature>
<feature type="disulfide bond" evidence="2">
    <location>
        <begin position="3706"/>
        <end position="3721"/>
    </location>
</feature>
<organism evidence="4 5">
    <name type="scientific">Rotaria sordida</name>
    <dbReference type="NCBI Taxonomy" id="392033"/>
    <lineage>
        <taxon>Eukaryota</taxon>
        <taxon>Metazoa</taxon>
        <taxon>Spiralia</taxon>
        <taxon>Gnathifera</taxon>
        <taxon>Rotifera</taxon>
        <taxon>Eurotatoria</taxon>
        <taxon>Bdelloidea</taxon>
        <taxon>Philodinida</taxon>
        <taxon>Philodinidae</taxon>
        <taxon>Rotaria</taxon>
    </lineage>
</organism>
<dbReference type="PANTHER" id="PTHR23282:SF101">
    <property type="entry name" value="MAM DOMAIN-CONTAINING PROTEIN"/>
    <property type="match status" value="1"/>
</dbReference>
<feature type="domain" description="MAM" evidence="3">
    <location>
        <begin position="7217"/>
        <end position="7375"/>
    </location>
</feature>
<feature type="disulfide bond" evidence="2">
    <location>
        <begin position="3694"/>
        <end position="3712"/>
    </location>
</feature>
<feature type="domain" description="MAM" evidence="3">
    <location>
        <begin position="5920"/>
        <end position="6082"/>
    </location>
</feature>
<feature type="domain" description="MAM" evidence="3">
    <location>
        <begin position="6793"/>
        <end position="6947"/>
    </location>
</feature>
<dbReference type="CDD" id="cd00112">
    <property type="entry name" value="LDLa"/>
    <property type="match status" value="12"/>
</dbReference>
<feature type="domain" description="MAM" evidence="3">
    <location>
        <begin position="6425"/>
        <end position="6589"/>
    </location>
</feature>
<dbReference type="GO" id="GO:0016020">
    <property type="term" value="C:membrane"/>
    <property type="evidence" value="ECO:0007669"/>
    <property type="project" value="InterPro"/>
</dbReference>
<feature type="domain" description="MAM" evidence="3">
    <location>
        <begin position="6591"/>
        <end position="6751"/>
    </location>
</feature>
<feature type="disulfide bond" evidence="2">
    <location>
        <begin position="7636"/>
        <end position="7651"/>
    </location>
</feature>
<feature type="domain" description="MAM" evidence="3">
    <location>
        <begin position="3725"/>
        <end position="3888"/>
    </location>
</feature>
<feature type="domain" description="MAM" evidence="3">
    <location>
        <begin position="6266"/>
        <end position="6423"/>
    </location>
</feature>
<feature type="domain" description="MAM" evidence="3">
    <location>
        <begin position="2982"/>
        <end position="3144"/>
    </location>
</feature>
<feature type="domain" description="MAM" evidence="3">
    <location>
        <begin position="195"/>
        <end position="360"/>
    </location>
</feature>
<feature type="domain" description="MAM" evidence="3">
    <location>
        <begin position="3146"/>
        <end position="3309"/>
    </location>
</feature>
<feature type="domain" description="MAM" evidence="3">
    <location>
        <begin position="393"/>
        <end position="561"/>
    </location>
</feature>
<feature type="domain" description="MAM" evidence="3">
    <location>
        <begin position="3311"/>
        <end position="3482"/>
    </location>
</feature>
<dbReference type="Proteomes" id="UP000663874">
    <property type="component" value="Unassembled WGS sequence"/>
</dbReference>
<feature type="domain" description="MAM" evidence="3">
    <location>
        <begin position="2802"/>
        <end position="2966"/>
    </location>
</feature>
<feature type="domain" description="MAM" evidence="3">
    <location>
        <begin position="6084"/>
        <end position="6247"/>
    </location>
</feature>
<reference evidence="4" key="1">
    <citation type="submission" date="2021-02" db="EMBL/GenBank/DDBJ databases">
        <authorList>
            <person name="Nowell W R."/>
        </authorList>
    </citation>
    <scope>NUCLEOTIDE SEQUENCE</scope>
</reference>
<feature type="disulfide bond" evidence="2">
    <location>
        <begin position="6957"/>
        <end position="6969"/>
    </location>
</feature>
<dbReference type="Pfam" id="PF00629">
    <property type="entry name" value="MAM"/>
    <property type="match status" value="43"/>
</dbReference>
<dbReference type="Gene3D" id="4.10.400.10">
    <property type="entry name" value="Low-density Lipoprotein Receptor"/>
    <property type="match status" value="10"/>
</dbReference>
<feature type="disulfide bond" evidence="2">
    <location>
        <begin position="3507"/>
        <end position="3522"/>
    </location>
</feature>
<dbReference type="SUPFAM" id="SSF49899">
    <property type="entry name" value="Concanavalin A-like lectins/glucanases"/>
    <property type="match status" value="43"/>
</dbReference>
<evidence type="ECO:0000313" key="5">
    <source>
        <dbReference type="Proteomes" id="UP000663874"/>
    </source>
</evidence>
<feature type="disulfide bond" evidence="2">
    <location>
        <begin position="3687"/>
        <end position="3699"/>
    </location>
</feature>
<dbReference type="SUPFAM" id="SSF57424">
    <property type="entry name" value="LDL receptor-like module"/>
    <property type="match status" value="10"/>
</dbReference>
<dbReference type="PROSITE" id="PS01209">
    <property type="entry name" value="LDLRA_1"/>
    <property type="match status" value="6"/>
</dbReference>
<dbReference type="PROSITE" id="PS00740">
    <property type="entry name" value="MAM_1"/>
    <property type="match status" value="3"/>
</dbReference>
<feature type="domain" description="MAM" evidence="3">
    <location>
        <begin position="5591"/>
        <end position="5753"/>
    </location>
</feature>
<feature type="domain" description="MAM" evidence="3">
    <location>
        <begin position="5158"/>
        <end position="5322"/>
    </location>
</feature>
<feature type="domain" description="MAM" evidence="3">
    <location>
        <begin position="2301"/>
        <end position="2465"/>
    </location>
</feature>
<feature type="domain" description="MAM" evidence="3">
    <location>
        <begin position="5760"/>
        <end position="5917"/>
    </location>
</feature>
<feature type="domain" description="MAM" evidence="3">
    <location>
        <begin position="7422"/>
        <end position="7596"/>
    </location>
</feature>
<feature type="domain" description="MAM" evidence="3">
    <location>
        <begin position="2135"/>
        <end position="2298"/>
    </location>
</feature>
<dbReference type="InterPro" id="IPR002172">
    <property type="entry name" value="LDrepeatLR_classA_rpt"/>
</dbReference>
<feature type="domain" description="MAM" evidence="3">
    <location>
        <begin position="5372"/>
        <end position="5533"/>
    </location>
</feature>
<feature type="disulfide bond" evidence="2">
    <location>
        <begin position="5339"/>
        <end position="5357"/>
    </location>
</feature>
<evidence type="ECO:0000313" key="4">
    <source>
        <dbReference type="EMBL" id="CAF3745751.1"/>
    </source>
</evidence>
<dbReference type="InterPro" id="IPR036055">
    <property type="entry name" value="LDL_receptor-like_sf"/>
</dbReference>
<dbReference type="PANTHER" id="PTHR23282">
    <property type="entry name" value="APICAL ENDOSOMAL GLYCOPROTEIN PRECURSOR"/>
    <property type="match status" value="1"/>
</dbReference>
<feature type="disulfide bond" evidence="2">
    <location>
        <begin position="6776"/>
        <end position="6791"/>
    </location>
</feature>
<feature type="non-terminal residue" evidence="4">
    <location>
        <position position="1"/>
    </location>
</feature>
<feature type="domain" description="MAM" evidence="3">
    <location>
        <begin position="564"/>
        <end position="725"/>
    </location>
</feature>
<feature type="disulfide bond" evidence="2">
    <location>
        <begin position="6964"/>
        <end position="6982"/>
    </location>
</feature>
<evidence type="ECO:0000259" key="3">
    <source>
        <dbReference type="PROSITE" id="PS50060"/>
    </source>
</evidence>
<gene>
    <name evidence="4" type="ORF">FNK824_LOCUS11954</name>
</gene>
<feature type="domain" description="MAM" evidence="3">
    <location>
        <begin position="1784"/>
        <end position="1949"/>
    </location>
</feature>
<dbReference type="EMBL" id="CAJOBE010001459">
    <property type="protein sequence ID" value="CAF3745751.1"/>
    <property type="molecule type" value="Genomic_DNA"/>
</dbReference>
<dbReference type="Gene3D" id="2.60.120.200">
    <property type="match status" value="43"/>
</dbReference>
<feature type="domain" description="MAM" evidence="3">
    <location>
        <begin position="2644"/>
        <end position="2800"/>
    </location>
</feature>
<dbReference type="InterPro" id="IPR051560">
    <property type="entry name" value="MAM_domain-containing"/>
</dbReference>
<feature type="disulfide bond" evidence="2">
    <location>
        <begin position="7201"/>
        <end position="7216"/>
    </location>
</feature>
<dbReference type="InterPro" id="IPR013320">
    <property type="entry name" value="ConA-like_dom_sf"/>
</dbReference>
<feature type="domain" description="MAM" evidence="3">
    <location>
        <begin position="4958"/>
        <end position="5120"/>
    </location>
</feature>
<feature type="domain" description="MAM" evidence="3">
    <location>
        <begin position="4117"/>
        <end position="4286"/>
    </location>
</feature>
<feature type="domain" description="MAM" evidence="3">
    <location>
        <begin position="29"/>
        <end position="193"/>
    </location>
</feature>
<feature type="domain" description="MAM" evidence="3">
    <location>
        <begin position="3948"/>
        <end position="4107"/>
    </location>
</feature>
<feature type="disulfide bond" evidence="2">
    <location>
        <begin position="5142"/>
        <end position="5157"/>
    </location>
</feature>
<accession>A0A818XXM2</accession>
<feature type="domain" description="MAM" evidence="3">
    <location>
        <begin position="3523"/>
        <end position="3680"/>
    </location>
</feature>
<feature type="domain" description="MAM" evidence="3">
    <location>
        <begin position="1085"/>
        <end position="1261"/>
    </location>
</feature>
<comment type="caution">
    <text evidence="4">The sequence shown here is derived from an EMBL/GenBank/DDBJ whole genome shotgun (WGS) entry which is preliminary data.</text>
</comment>
<dbReference type="PROSITE" id="PS50068">
    <property type="entry name" value="LDLRA_2"/>
    <property type="match status" value="12"/>
</dbReference>
<feature type="domain" description="MAM" evidence="3">
    <location>
        <begin position="1620"/>
        <end position="1782"/>
    </location>
</feature>
<feature type="domain" description="MAM" evidence="3">
    <location>
        <begin position="4288"/>
        <end position="4439"/>
    </location>
</feature>
<feature type="domain" description="MAM" evidence="3">
    <location>
        <begin position="7000"/>
        <end position="7162"/>
    </location>
</feature>
<feature type="disulfide bond" evidence="2">
    <location>
        <begin position="7390"/>
        <end position="7408"/>
    </location>
</feature>
<feature type="disulfide bond" evidence="2">
    <location>
        <begin position="7402"/>
        <end position="7417"/>
    </location>
</feature>
<feature type="domain" description="MAM" evidence="3">
    <location>
        <begin position="4441"/>
        <end position="4606"/>
    </location>
</feature>
<feature type="disulfide bond" evidence="2">
    <location>
        <begin position="5130"/>
        <end position="5148"/>
    </location>
</feature>
<dbReference type="InterPro" id="IPR000998">
    <property type="entry name" value="MAM_dom"/>
</dbReference>
<feature type="domain" description="MAM" evidence="3">
    <location>
        <begin position="1976"/>
        <end position="2129"/>
    </location>
</feature>
<name>A0A818XXM2_9BILA</name>
<comment type="caution">
    <text evidence="2">Lacks conserved residue(s) required for the propagation of feature annotation.</text>
</comment>
<dbReference type="SMART" id="SM00192">
    <property type="entry name" value="LDLa"/>
    <property type="match status" value="12"/>
</dbReference>
<feature type="domain" description="MAM" evidence="3">
    <location>
        <begin position="4797"/>
        <end position="4956"/>
    </location>
</feature>
<dbReference type="InterPro" id="IPR023415">
    <property type="entry name" value="LDLR_class-A_CS"/>
</dbReference>
<feature type="domain" description="MAM" evidence="3">
    <location>
        <begin position="727"/>
        <end position="887"/>
    </location>
</feature>
<dbReference type="PROSITE" id="PS50060">
    <property type="entry name" value="MAM_2"/>
    <property type="match status" value="43"/>
</dbReference>
<feature type="non-terminal residue" evidence="4">
    <location>
        <position position="7864"/>
    </location>
</feature>
<dbReference type="PRINTS" id="PR00261">
    <property type="entry name" value="LDLRECEPTOR"/>
</dbReference>
<feature type="domain" description="MAM" evidence="3">
    <location>
        <begin position="921"/>
        <end position="1082"/>
    </location>
</feature>
<sequence>YQNCKQRPFWGCSTIDINRACIKPDFYSISCTFEEEHICGYSSDPTGQLAWTKGQGSTPTASTGATEDHTLGTAQGHFMFIESSLPQRPGNKARLISIVEQPQNGRCLQFWYHMYGRNIGQLNVYVSMNTSNNDTRTLVWSRGANVGDVWRKAHISTEYTVPFSVIFEGVIGNGIEGDISIDDIERLAVSCKEPNNCDFEGDTFCGWENVKRTDQFDWEITSGPSSNTFLSGPLSDHTLGTDDGSYGFIDTNKQRKLNDTAVLISHSMTDTGSNGMCFEFFYHMFGDGIGTLTVYLQKEGFQPIPMWSLSGLQDDDWFQGKVGFIVNSDHSILIEGKITQNDEGDIAIDDLSITNGYCPLFPSYATPADSLTTTMRPVITTGITTSPRPVTAYDCNFENDTCSSWNIVSKPELSWTRVQSLTASQQDAHNPLFDHTGYQSNGYYLLLQPNTSIPFPNNNVSTQLRSTTMSNNRQCLEFWYFIYGSNVGTLSVEKISGSLSQLRWTTTGGKGYEWYHAQVNLQSSTSNPTQFDIAIEATWSADNRGAIAIDDITLLDGTCQTTTDQCDFDSDDSICGFQYGSTGEFNWTRSLASAVQQGVNPNVDHTTQTDTGYYMLAEGKNRNVNDRALLLTPVQDRTAGSCLHFWYFLYSSSQKMQLKVYLSPSGPYTWLFGGSFDNRWLYTQINIQNPNQPWQAVFEAQALIQNPDTSIALDDVSITRGLCPKPGDCTFEIDLCGWTTNDIDADMDWLVGQGIHSFGTGPQYDHTTNTAQGKYLMIETSWPTMPGDRARLHSAVFDGTNGDAKCFRFWYHMYGDSIGTLNVYLFDGAYTRIWSLSGNRGNQWYEGQVSYVSMGPHQIVIEGIAGKDYLGDISIDDFTFTTSNCSIRPMNDAVPTIGTTLPSTLLTTTTRQTTIAPQSPWDCNFEQGVLCPTWSHDVTADFRWQLKQGQTPSPNTGPTSDHTYGMPDGWYIYMEASYPQKYNQRSRIVSEEIQGQKCLQFWYHMFGMDVDTLNIYIKINGQLGKPVWTRTRNQGNQWLKGQYAVFPPENTKFQIVFEGVVGQYGLGDIALDDIVVYGSCPNEDRLCTFEDSSLCNYVNDVETQYNWARTTGDDPLISGFKPSIDHTDGTSNGAYMLVDISKSSSNVTNQRARLISPVMVPNGEQCVEFWYYTDAEALSSASRLNLFVRTSTQLTNTSGYLIWSTNTLRDRQWRISQQRIPHGLSLTPYQIIFESTIYKSGANSPIIAIDDVFIRDRACLEPGDCDFENGMCTWRSLFLFGNASWMIGSGSIKPPYNGPQNDHTIGSDQGQYLLLTSSFTNTQSVVAVVQSETFPPTSRAGRCLTFWYIIRGSQLGRVDVNITTSQDTYMIWSLGTTDQGESWKFASVGYYADDDHNIVIEGTVSSQMQGYYAIDDIDIRDSYCGTNPSMATVTILTTPQTITRPTTPFQIPSIYDCTFEVDFCSWTHLTDGSLNWTRNQGATTSFETGPQFDVTTQTNQGWYIYLETSFPVKLNDTARLQSPSIAGSTTKCFQFWYHMYGPDVNRLDVLIVDSSNVETTVWSREGAQGNVWRLGKAKLNDITDMYSIIVQGVAGSNYQGDIALDNLQLIDGNCPTDLPFECDFDDESLCGFQHDSTEKHQWIRHKGATPGQNSGPSVDHSTMTSSGYYMYVPSANSNRQGEKARLISPWMNNTNGQCLSFWYHSYGADVGSLTVYKRTLSDELYPMWKINYNFNDTWNAAEITITKTDEPWGIAFESEYGAGFFGDLAIDDVSIRNGNCPTLGSCSFESVDFCTWHNIRSPLDDFDWLVGHGQTDSSFTGPSVDHTYNDGFGYYAFIEASYPRETNDRAILESTILMPTSSVGSCLSFWYHMYGSIGGLNIYINGIKSTSPLWIWAQRGNKGDQWLNGQVTIRSSSYYRLQIEGIVGTSIEGDAAIDDLRIFENPCVLTPSDADPSTFIPTTSTKPSITNPPGPYDCTFENGICNGWENMANNRFNWTLVQASTLAAPQIDHTTNTGKGYLMQADLSKRQSNDYARLKSPLLSNTQCMTFYYHQIGNGGTLNLYMAVGDNLGIQLWTRTGTQGDVWRFGRMETIKNNANVVFEAIAAANSFGDVSIDDVIFTPGSCKESASIGESCTFIDFSQCGFTQNTTESSLQWQTYFGGDAHLRTAIIPFDHTTGTNRGSYLYIDLENKGENLNGRLYSPMYPSTKNQSYCMEFYYVLVGSNNTFNIYTQSNTSEKRIVFTRNYDHGYIWNKGEVTVATMNDIRIVFEIITGYSRQGFVAIDDYTYKQGECSLRLNECTFDDNTLCSWTNAANNQFDWILHKGTTPSTITGPVGDHTTGNGYYIYIEASYPAEPEWKARLESEIYVDNRPRCFSFWYNMNGIDIGRLSIYLRSMTSTNFTTESLIWALAGQQGKTWKHGFAPIQPNGRYQVIIEGVRGKNYEGDIAIDDIGVLPTETCVLQPYDADPIQISTQLVTCRFEENFCQWQFDPTGDFNWTRHTESTPSTGTGPTTGADDSPYYIYIEASSPQKEGDRAGLISPVITKSQRTLCFQFYFHMWGQNIGSLQISTIQNTPNGQQQNVIWERNETQAKVWRLGQINLRDMPYDFAMKIDGFVGGDYEGDIAVDEIYLTDGECPPSEWCDFETSFCGWTNDTTGDFYWTRAQKSTDSFGTGPTTDHTTGTDRGYYLYIETSSPQIPGQKARMVSPMYAPSTVCLNFHYHMYGPSIGALNILIAGTQRLLWTKGGNLGNRWRSGHVTITSNDPFQIAFEGVVGSSFQGDIAIDDILTTTGACEEEGSCNFEDGTFCGFYNSRDEDDFDWSLNRGETGSWYTGPTVDHTTGTSAGYYAYIESSYPQYHGDKAWLVSEVIESPRGACLDFWYHMKGNTTGNMSVYHRILDKKPTSLWFMEGDQGDQWINAKIDLPPTNDHYDFIFEGVVGDGFESDIALDDIILRQGGTCAYFASTTQAPVTPQEAAYECNFEDGTFCDWQLETTDKPWIISSGQTAVYGKAPLTDHTRQNTFGKYAYVPVEPTGGAIYYSTLGFRSLPKGFTLCLDFWYQTFVSSDTTLNVYIQNGTSTAVAVWRRPGTTARDQWTHTSINIGTIRGSIHLTISAVVVPRTTGYVAIDDLKLLNGACPSPRICDFEDSSICNYQNDATTDFTWTRHKGSTSSSSTGATNDHTYGTSVGYYMYIETSAPRKPGDKARLITPEYTISPGGSCLQFFYHMWGIDTGALNVFLKSGSTFVDSPLWALNGDQGDLWRSARATIRATGKFQVIFEGVVGKSYLGDISIDDVSISPGACTPHGSCTFEQDLCAWSPSDGKNDFDWYRLSSKQISLLYSGSNYPMTDTTINNAYGHFLWAASDFRSNVTNPSSYLYSEILLAYQYQGGTCLTFNYFITGSSSLNVYSRERPAGQNSSLLWSVQDNQGNRWLQVNVDIPVTPSDFEIYFEGKFNSSGTAGSIALDDLQIHATPCSQIGTTPSPLIPFDCGDGTTVPQSSVCNFITDCSNGRDEQICADCTFEQDTCQWLDMSTGPFAWMRGQGMNVAPLHSGPVVDHTMHSSQGYYMYVRTSNGLIWDEAMLELQQVLQPSSATCELEFWHHMVEDQFLSVHLIEGDYSIDIWEESDSHSDQWARIIIPLGRIARPWRIQFLAEKGWEEGSIAVDDIRLVGCQFPPVRPNCTDDQFRCQRGACISKDRLCDFTDDCGDNSDEINCNNYVMCSFEEPTDICGWSHDEDNNLDWELGQGDTFSFGTGPKRDHTLGLPSGHYIYLEASYPAVKGDRARIASPVMNSTGSSCRFRFYWHMYGEDIGALNVYTRTTYGGQMNKIWSKDYDVGDYWTRADLPLYLSEPFQVVLEAIVGDDYAGDIAVDDTSFTSGCILANVNLVTVTTIRPTTTSPNPCIANNQFMCIENGQCIDKEKVCDFRIDCPTPGGSDEAECGTCTFDNNNGTLCGWKDHSISSDEWQLVTGPINLGPSGDHTTGKGFYIALPEDDWFGYASIRTPVIGPSGVECQLKFWYYMDIDEVTDHSSIEAYIRQENSNYTSFLYIDGIYSSSGPQWKQAVLNIGHQKGRFVIEIDGSSDEGRTIAIDDTEFYNCQATTPPELGLPVDCTFEQGWCNFFHDDAANFKWERTNTGTVSSNTGPGFDHTTGSGFYVFIEASYPRVPGDRARMISALQNPSSIPRCLTFWYHMYGVDIGTLNTFVQTVPTSLSAISSTLVWTKSGTQGNQWRRATQTLYNLNVTDMYGWRIVFEGVVGKGYFGDIALDDIFLSESACPPSRICNFELNLCEFQPSPDNSWKLQQATNLSYFVNADHTSSTSLGYFAMATQDNAKLRSRPYTNVGDECLQFWYFINGPDGTTGKLNVAKQNSDSQVEINLWSNDIYENAWRYGQVSVNGGTSSFVTLFQALKSSQDVVIGIDDVILTLGFCPSPINCDFESGDICSWTQLKDDDFDWLLQTGETDSFGTGPIVDHTTNSAQGHYIFIESSVPAKPNDTARIISEHLIIGQGCFSLWYHMYGPDIGSLIIYTSIKSKPMTEVYRINGEQGNQWNKLNVDIGATLQNQEWVRIIVEGVVGPGYQGDISIDDLAWLPNVTCATTETTTTPSGPVTPTTYPLTTYDCDFECNCTCNWKHDDTTNFKWSVRKGSTLTANTGPDGDHTTGSRLGYFIYIETSLPAKFNDTARLISPDLIATNDEQCFRFYYHMYGSDVYRLNVYARINGNLGKALWQKEGNQGNQWLFGRISLRGNIEQTIGQPYQLVVEGIVGKSILGDISVDDLAVNQGPCPVSTVCDFESSDLCSYVNDPTNTIDWKRSQAGIDPTLPSVDVTYSSSHGHFMLLKSDKGLQPVNGRLVTPNFPDTSGSCIRWYMLLQNSAELYIRTFAFGSLNPNILYSVRGTQGNQWKLAQITVKSGSPYQIAFEGVLNNANNTLDSIAIDDVEIKSGVCDGLGSCDFEKGLCGFQNLKADFDWKRTSYNAEIYLAPQIDHTTNSRAGFYLWMDRRQTVQGRKARIESELMLVDIRCISFWYYMNNTVGAQLNVYIRDPRSDTYSLIWSKDQIHGSFWVLQEITVRPNMTVYGTNQFTIVYEAVVGSKTGDLAIDDLSTRSGSCLSTTPPQNMYQCLDGTLIAKTKVCDFIVDCKGGDDERLCGNCTFDDKTNSLCGWTDVSKGSFMWKRGSNGTLVGTNPTPTFDHTTYSSNGNYIYLTSANGTTPNSPARLITPVLREASSTCLLEFWVYLTGLSSNQLNVMLLTGNQIERATLQRFHYHTMTNWTKVNIEIGRVDVPFQIAFDSQRSITWGSVAIDDTKILRCHLPPIVNPNQCQGADRFLCSRGSCIAKSRLCDLTDDCGDDSDESSRLCASYQTCTFDISFCDWTHDNTTEFKWLLVKGLSPSDETGPNRDHTTGYATGQYALIEASYPQKTGDKARLISRTFQPNTTQCRIIFYYHMLGEDMGQLNVYVRFYSNGPLQKIYGVSGDRGNAWIRHELRLDYTIPFQVLIEGVVGVGYLSDIGLDDTVFTPECEPYASSELPVATMTTTTAAPKPCPIAEQYRCAGTDICIDKERICDFTVDCPDGSDEDQCGPCNFEKDDCGWEDISWGYYSWSRMQASNAIASSPKAPGFDHTLNNPTGWYIHVAGDMGDFYELADLRSPSLPASSSDCQIIFYYWLVGNSTGTLELYSSINHTTLWSRSSAPANRWNRATVNVGANPAGWRLFFELEPNMDFFGAWTDDVAIDDISFSQCTLNRSRHILDCDFEMDLCSWETNGLADFNWTRTSSTTPSIDTGPSGDHTTGTGYYIYIEASAPQKPGDRAWLASPSIPPTTASCLVFYYHMFGADIRTLNVILQTSMSNTTIFTRNGPQGNIWKKGEADFRSTLSHKIIFEGTVGNSWDGDIALDDIQLIYGNCPRTISECTFEHGLCDGWESGTEGDFDWSRGRNGSTPSGTPTVDHTYSSAVGHFLFVNATGRSQSDEAHLISPSYTGSQPRCLRLWYHLYGVGQGTLQIQQKPEIGRARTIWTKSNDQDNIWRQVRITIPPLLGQSTYRIRIVGIIGAKPTGDMAIDDISSIEGECPGTEVCTFEEDLCNWVNGQNGVVDDFDWLRNSGSTPSVGTGPSIDHTLGTPAGMYLYIEASSTFIAAAKAWLISEHYDSGTYCLVFWYHLNGLDIGALNVYTRIGTSAPQLEWTLNGNHGDLWRMGAINVNMGNEFYFIIEGTHGGSYLGDIAIDDLLVLSNSHCTIPTTPSTTTTTVTPGRYTPLSCNFENDTCKWTHDFTVSGRWTRRQGQTNGPQYDHTLQTEDGWFIDTSNLQSNQTARLISTMTTITTRGLCLRFWYRAFGSKQGKLNLLQRASSEQNATLVYSTQPNLDIDWREAIVYRQTLGNYQFILEAIVGNRLADSDNIAIDDITTNEGPCPIQRSCDFESQDICGYVNDPSGNFNWTRYRGQTSSTSTGPPYDHTTFTKEGYYMYIETSAPRKPGDIARLISPVFPASKEYNCLQFYYHQYGVDIGAFNVYKRDVGGSLNPLQIFSSQGNRFDEWHVMEINLVASKPYAIIFEGVVGKSFSGDIAIDDVLIKERPCPLVGNCDFEHSMCTYKNSEKNREMDWVRMRSDAGDNTMGTKFGTYLAFDMTPTTIASSRALLISPDLDNTAQYCFQYYYKRQGDGQGSLTINRQTFANTTARYVLVKHEGNDFPNEWKINQIPLNPLLNQTSNVYRLLFEAISISGVGRLMLDDLEIINGPCPPLPNNCSIQCDTSTGTRQCIPTNQICDFNLDCLNGDDERLCGYDCTFESGQCNYTDPSAGAYKWRRQRAGLSGPSIDHTTLSANGFYMIVAVNNGTIDERAHLLSPLLQQSSTTCELTFYYHMAGTNVGRLEILLLQSSEKSRIWSIEGTQTNRWHKGIVKIGRLYRPFRIRFDARKTATALADITIDDIQWIGCNLPIINNETEACTTNQFQCKRGGCIDQNRVCDYTDDCGDMSDEDNSTCSRPIVIPGCDFETNLCKFVSLSNQQLRFERARADQILHDYAPERDHTLNNLAGSFIYVNTIGQPPNSLAHIRSSRFVPLTGCKVRFYYYMNSATNPGQLTFMVRNQTQGLTTNIWSISKVIGDHWERQELLLPTGSVFELLIEVKSLDDDGGGGFIALDDISFSSQCNNSNAVLPFGTTPRPNGTTTTPVPCTYRCNDGPCIGKEKRCNFVPDCSQREDEADCGECDFEISTCGWQDDSVGYYMWSRRNASSILLMPGDMTTNTTKGFVMTVTEGSGSFTGSSRLVSERIASTAASCRVTFGLYRNLDKNGTLALYLEDDLELTTKLWTDPRTTIGRTWTPITVSIGRRRSGFRLVFISTHTGSPTSSDISIDNFKFVECNAQSIGHCEGFTDPFNCSNGNCIHQDNLCDYSDDCGDNTDENSCEKYVQMCNFENNAEPICSWSHDDDADFRWQRMRGDQVNNFDWYDDFWQLYGPDRDHTLGTSKGHFLFLEASAPRQPNDTARVVSPVFAPTTSGECQFRFWYHMYGYDVGALNIYTRTFIGGPLTLVWNQNRERGDEWLRAKIVLKVQEPFQVLIEGVRGSGYEGDIGVDDTTFTPGCQLQIIATLPPFVYSTTQSPYCNATHSHCTQNTRQCIPKDQFCNFNIECTDQTDELSCPLACNFDQNTTCLWTNDRKQKLIWEFGSGRTASSGTGPSTDHSTDSVTGTYIYLETSTGNFGDRAHLISPLYRKSSKTCKFTFWYHMFGDTINTLNIHIRSGGIDTLIWSLQGNQGDQWRQGTAYLPTCASEFNVIVEGIRGTSFTGDIALDDFRFEQCYEEPPLPTCAQAVGDPNQFMCQSKHCILQANKCDYELDCCDGSDEDNNICYEYQ</sequence>
<dbReference type="SMART" id="SM00137">
    <property type="entry name" value="MAM"/>
    <property type="match status" value="43"/>
</dbReference>